<dbReference type="Pfam" id="PF02518">
    <property type="entry name" value="HATPase_c"/>
    <property type="match status" value="1"/>
</dbReference>
<dbReference type="InterPro" id="IPR003594">
    <property type="entry name" value="HATPase_dom"/>
</dbReference>
<gene>
    <name evidence="8" type="ORF">BC936DRAFT_147723</name>
</gene>
<dbReference type="GO" id="GO:0000712">
    <property type="term" value="P:resolution of meiotic recombination intermediates"/>
    <property type="evidence" value="ECO:0007669"/>
    <property type="project" value="TreeGrafter"/>
</dbReference>
<evidence type="ECO:0000256" key="1">
    <source>
        <dbReference type="ARBA" id="ARBA00000185"/>
    </source>
</evidence>
<dbReference type="InterPro" id="IPR036890">
    <property type="entry name" value="HATPase_C_sf"/>
</dbReference>
<evidence type="ECO:0000256" key="2">
    <source>
        <dbReference type="ARBA" id="ARBA00001946"/>
    </source>
</evidence>
<evidence type="ECO:0000256" key="3">
    <source>
        <dbReference type="ARBA" id="ARBA00012895"/>
    </source>
</evidence>
<evidence type="ECO:0000259" key="7">
    <source>
        <dbReference type="Pfam" id="PF02518"/>
    </source>
</evidence>
<evidence type="ECO:0000313" key="8">
    <source>
        <dbReference type="EMBL" id="RUP45794.1"/>
    </source>
</evidence>
<reference evidence="8 9" key="1">
    <citation type="journal article" date="2018" name="New Phytol.">
        <title>Phylogenomics of Endogonaceae and evolution of mycorrhizas within Mucoromycota.</title>
        <authorList>
            <person name="Chang Y."/>
            <person name="Desiro A."/>
            <person name="Na H."/>
            <person name="Sandor L."/>
            <person name="Lipzen A."/>
            <person name="Clum A."/>
            <person name="Barry K."/>
            <person name="Grigoriev I.V."/>
            <person name="Martin F.M."/>
            <person name="Stajich J.E."/>
            <person name="Smith M.E."/>
            <person name="Bonito G."/>
            <person name="Spatafora J.W."/>
        </authorList>
    </citation>
    <scope>NUCLEOTIDE SEQUENCE [LARGE SCALE GENOMIC DNA]</scope>
    <source>
        <strain evidence="8 9">GMNB39</strain>
    </source>
</reference>
<comment type="cofactor">
    <cofactor evidence="2">
        <name>Mg(2+)</name>
        <dbReference type="ChEBI" id="CHEBI:18420"/>
    </cofactor>
</comment>
<evidence type="ECO:0000256" key="4">
    <source>
        <dbReference type="ARBA" id="ARBA00023029"/>
    </source>
</evidence>
<keyword evidence="9" id="KW-1185">Reference proteome</keyword>
<dbReference type="PRINTS" id="PR00418">
    <property type="entry name" value="TPI2FAMILY"/>
</dbReference>
<accession>A0A433D4P1</accession>
<dbReference type="PANTHER" id="PTHR10169">
    <property type="entry name" value="DNA TOPOISOMERASE/GYRASE"/>
    <property type="match status" value="1"/>
</dbReference>
<keyword evidence="6 8" id="KW-0413">Isomerase</keyword>
<dbReference type="InterPro" id="IPR050634">
    <property type="entry name" value="DNA_Topoisomerase_II"/>
</dbReference>
<comment type="caution">
    <text evidence="8">The sequence shown here is derived from an EMBL/GenBank/DDBJ whole genome shotgun (WGS) entry which is preliminary data.</text>
</comment>
<dbReference type="OrthoDB" id="276498at2759"/>
<keyword evidence="4" id="KW-0799">Topoisomerase</keyword>
<dbReference type="Gene3D" id="3.30.565.10">
    <property type="entry name" value="Histidine kinase-like ATPase, C-terminal domain"/>
    <property type="match status" value="1"/>
</dbReference>
<dbReference type="SUPFAM" id="SSF55874">
    <property type="entry name" value="ATPase domain of HSP90 chaperone/DNA topoisomerase II/histidine kinase"/>
    <property type="match status" value="1"/>
</dbReference>
<sequence length="97" mass="10876">MDTIKVTIDRATNTISVFNNGRGIPVEIHQKEQVYVPELIFGHLLTSSNYDDDEKKIVGGRNGYGAKLANIFSNEFIIETSDNVSGKKFKQVCMKHT</sequence>
<evidence type="ECO:0000313" key="9">
    <source>
        <dbReference type="Proteomes" id="UP000268093"/>
    </source>
</evidence>
<comment type="catalytic activity">
    <reaction evidence="1">
        <text>ATP-dependent breakage, passage and rejoining of double-stranded DNA.</text>
        <dbReference type="EC" id="5.6.2.2"/>
    </reaction>
</comment>
<feature type="domain" description="Histidine kinase/HSP90-like ATPase" evidence="7">
    <location>
        <begin position="2"/>
        <end position="73"/>
    </location>
</feature>
<dbReference type="PANTHER" id="PTHR10169:SF38">
    <property type="entry name" value="DNA TOPOISOMERASE 2"/>
    <property type="match status" value="1"/>
</dbReference>
<evidence type="ECO:0000256" key="6">
    <source>
        <dbReference type="ARBA" id="ARBA00023235"/>
    </source>
</evidence>
<organism evidence="8 9">
    <name type="scientific">Jimgerdemannia flammicorona</name>
    <dbReference type="NCBI Taxonomy" id="994334"/>
    <lineage>
        <taxon>Eukaryota</taxon>
        <taxon>Fungi</taxon>
        <taxon>Fungi incertae sedis</taxon>
        <taxon>Mucoromycota</taxon>
        <taxon>Mucoromycotina</taxon>
        <taxon>Endogonomycetes</taxon>
        <taxon>Endogonales</taxon>
        <taxon>Endogonaceae</taxon>
        <taxon>Jimgerdemannia</taxon>
    </lineage>
</organism>
<name>A0A433D4P1_9FUNG</name>
<protein>
    <recommendedName>
        <fullName evidence="3">DNA topoisomerase (ATP-hydrolyzing)</fullName>
        <ecNumber evidence="3">5.6.2.2</ecNumber>
    </recommendedName>
</protein>
<dbReference type="AlphaFoldDB" id="A0A433D4P1"/>
<dbReference type="GO" id="GO:0005634">
    <property type="term" value="C:nucleus"/>
    <property type="evidence" value="ECO:0007669"/>
    <property type="project" value="TreeGrafter"/>
</dbReference>
<dbReference type="GO" id="GO:0003918">
    <property type="term" value="F:DNA topoisomerase type II (double strand cut, ATP-hydrolyzing) activity"/>
    <property type="evidence" value="ECO:0007669"/>
    <property type="project" value="UniProtKB-EC"/>
</dbReference>
<dbReference type="Proteomes" id="UP000268093">
    <property type="component" value="Unassembled WGS sequence"/>
</dbReference>
<dbReference type="GO" id="GO:0003677">
    <property type="term" value="F:DNA binding"/>
    <property type="evidence" value="ECO:0007669"/>
    <property type="project" value="UniProtKB-KW"/>
</dbReference>
<proteinExistence type="predicted"/>
<dbReference type="EC" id="5.6.2.2" evidence="3"/>
<keyword evidence="5" id="KW-0238">DNA-binding</keyword>
<evidence type="ECO:0000256" key="5">
    <source>
        <dbReference type="ARBA" id="ARBA00023125"/>
    </source>
</evidence>
<dbReference type="GO" id="GO:0000819">
    <property type="term" value="P:sister chromatid segregation"/>
    <property type="evidence" value="ECO:0007669"/>
    <property type="project" value="TreeGrafter"/>
</dbReference>
<dbReference type="EMBL" id="RBNI01006754">
    <property type="protein sequence ID" value="RUP45794.1"/>
    <property type="molecule type" value="Genomic_DNA"/>
</dbReference>